<evidence type="ECO:0000313" key="1">
    <source>
        <dbReference type="EMBL" id="GFZ11672.1"/>
    </source>
</evidence>
<evidence type="ECO:0000313" key="2">
    <source>
        <dbReference type="Proteomes" id="UP000585474"/>
    </source>
</evidence>
<protein>
    <submittedName>
        <fullName evidence="1">Uncharacterized protein</fullName>
    </submittedName>
</protein>
<dbReference type="AlphaFoldDB" id="A0A7J0GLM5"/>
<dbReference type="Proteomes" id="UP000585474">
    <property type="component" value="Unassembled WGS sequence"/>
</dbReference>
<accession>A0A7J0GLM5</accession>
<organism evidence="1 2">
    <name type="scientific">Actinidia rufa</name>
    <dbReference type="NCBI Taxonomy" id="165716"/>
    <lineage>
        <taxon>Eukaryota</taxon>
        <taxon>Viridiplantae</taxon>
        <taxon>Streptophyta</taxon>
        <taxon>Embryophyta</taxon>
        <taxon>Tracheophyta</taxon>
        <taxon>Spermatophyta</taxon>
        <taxon>Magnoliopsida</taxon>
        <taxon>eudicotyledons</taxon>
        <taxon>Gunneridae</taxon>
        <taxon>Pentapetalae</taxon>
        <taxon>asterids</taxon>
        <taxon>Ericales</taxon>
        <taxon>Actinidiaceae</taxon>
        <taxon>Actinidia</taxon>
    </lineage>
</organism>
<proteinExistence type="predicted"/>
<dbReference type="EMBL" id="BJWL01000023">
    <property type="protein sequence ID" value="GFZ11672.1"/>
    <property type="molecule type" value="Genomic_DNA"/>
</dbReference>
<comment type="caution">
    <text evidence="1">The sequence shown here is derived from an EMBL/GenBank/DDBJ whole genome shotgun (WGS) entry which is preliminary data.</text>
</comment>
<name>A0A7J0GLM5_9ERIC</name>
<keyword evidence="2" id="KW-1185">Reference proteome</keyword>
<sequence>MERQAPYTDHSVNSYTAAQMQQIALQRMQQNAGMNNFPGRIDSFVAEKELANLPLKAEGQGQWDKNAPRASTPLSSHPYSELNFFWTT</sequence>
<reference evidence="1 2" key="1">
    <citation type="submission" date="2019-07" db="EMBL/GenBank/DDBJ databases">
        <title>De Novo Assembly of kiwifruit Actinidia rufa.</title>
        <authorList>
            <person name="Sugita-Konishi S."/>
            <person name="Sato K."/>
            <person name="Mori E."/>
            <person name="Abe Y."/>
            <person name="Kisaki G."/>
            <person name="Hamano K."/>
            <person name="Suezawa K."/>
            <person name="Otani M."/>
            <person name="Fukuda T."/>
            <person name="Manabe T."/>
            <person name="Gomi K."/>
            <person name="Tabuchi M."/>
            <person name="Akimitsu K."/>
            <person name="Kataoka I."/>
        </authorList>
    </citation>
    <scope>NUCLEOTIDE SEQUENCE [LARGE SCALE GENOMIC DNA]</scope>
    <source>
        <strain evidence="2">cv. Fuchu</strain>
    </source>
</reference>
<gene>
    <name evidence="1" type="ORF">Acr_23g0000570</name>
</gene>